<dbReference type="PROSITE" id="PS51782">
    <property type="entry name" value="LYSM"/>
    <property type="match status" value="1"/>
</dbReference>
<dbReference type="Gene3D" id="3.20.20.80">
    <property type="entry name" value="Glycosidases"/>
    <property type="match status" value="1"/>
</dbReference>
<feature type="region of interest" description="Disordered" evidence="2">
    <location>
        <begin position="204"/>
        <end position="223"/>
    </location>
</feature>
<feature type="compositionally biased region" description="Pro residues" evidence="2">
    <location>
        <begin position="207"/>
        <end position="218"/>
    </location>
</feature>
<reference evidence="4" key="1">
    <citation type="journal article" date="2015" name="Nature">
        <title>Complex archaea that bridge the gap between prokaryotes and eukaryotes.</title>
        <authorList>
            <person name="Spang A."/>
            <person name="Saw J.H."/>
            <person name="Jorgensen S.L."/>
            <person name="Zaremba-Niedzwiedzka K."/>
            <person name="Martijn J."/>
            <person name="Lind A.E."/>
            <person name="van Eijk R."/>
            <person name="Schleper C."/>
            <person name="Guy L."/>
            <person name="Ettema T.J."/>
        </authorList>
    </citation>
    <scope>NUCLEOTIDE SEQUENCE</scope>
</reference>
<proteinExistence type="inferred from homology"/>
<dbReference type="InterPro" id="IPR052196">
    <property type="entry name" value="Bact_Kbp"/>
</dbReference>
<dbReference type="SUPFAM" id="SSF54106">
    <property type="entry name" value="LysM domain"/>
    <property type="match status" value="1"/>
</dbReference>
<evidence type="ECO:0000313" key="4">
    <source>
        <dbReference type="EMBL" id="KKL60932.1"/>
    </source>
</evidence>
<dbReference type="InterPro" id="IPR002053">
    <property type="entry name" value="Glyco_hydro_25"/>
</dbReference>
<name>A0A0F9GCN8_9ZZZZ</name>
<comment type="caution">
    <text evidence="4">The sequence shown here is derived from an EMBL/GenBank/DDBJ whole genome shotgun (WGS) entry which is preliminary data.</text>
</comment>
<evidence type="ECO:0000256" key="1">
    <source>
        <dbReference type="ARBA" id="ARBA00010646"/>
    </source>
</evidence>
<feature type="compositionally biased region" description="Low complexity" evidence="2">
    <location>
        <begin position="257"/>
        <end position="281"/>
    </location>
</feature>
<comment type="similarity">
    <text evidence="1">Belongs to the glycosyl hydrolase 25 family.</text>
</comment>
<gene>
    <name evidence="4" type="ORF">LCGC14_2200370</name>
</gene>
<dbReference type="Gene3D" id="3.10.350.10">
    <property type="entry name" value="LysM domain"/>
    <property type="match status" value="1"/>
</dbReference>
<feature type="region of interest" description="Disordered" evidence="2">
    <location>
        <begin position="247"/>
        <end position="283"/>
    </location>
</feature>
<protein>
    <recommendedName>
        <fullName evidence="3">LysM domain-containing protein</fullName>
    </recommendedName>
</protein>
<dbReference type="Pfam" id="PF01476">
    <property type="entry name" value="LysM"/>
    <property type="match status" value="1"/>
</dbReference>
<accession>A0A0F9GCN8</accession>
<dbReference type="GO" id="GO:0003796">
    <property type="term" value="F:lysozyme activity"/>
    <property type="evidence" value="ECO:0007669"/>
    <property type="project" value="InterPro"/>
</dbReference>
<dbReference type="EMBL" id="LAZR01028980">
    <property type="protein sequence ID" value="KKL60932.1"/>
    <property type="molecule type" value="Genomic_DNA"/>
</dbReference>
<dbReference type="PANTHER" id="PTHR34700:SF4">
    <property type="entry name" value="PHAGE-LIKE ELEMENT PBSX PROTEIN XKDP"/>
    <property type="match status" value="1"/>
</dbReference>
<dbReference type="AlphaFoldDB" id="A0A0F9GCN8"/>
<evidence type="ECO:0000256" key="2">
    <source>
        <dbReference type="SAM" id="MobiDB-lite"/>
    </source>
</evidence>
<dbReference type="InterPro" id="IPR018392">
    <property type="entry name" value="LysM"/>
</dbReference>
<sequence>MELEKWTDFSKWQGDVSGASLQAMKDDGVKGVCVGSWHGISPNPYVKSVLNRARSIGLDTATYYVFNSRDGKETVERAFNACGGAEWDACLFHAPDVEIRGITEQILRDGLKVTEDVGGWPIIYTGNWFWNWWRLDLGYDPDFTDWPSWIAVYNGMPNLNVAPAPGLGTLRIHQYAGSTQAFGTTVDFNVANKAWMDLARARFNRPIPEPTPEPTPEPDPIEEDIMGKIADSMKATGLEIERQMADATKGAKGDKGNTGATGATGPRGATGPAGSGTAPRTYTVQPGDSLGAIARKFDGVTWQQIYDVNKLLIGNNPDLIQPGMVLVIP</sequence>
<evidence type="ECO:0000259" key="3">
    <source>
        <dbReference type="PROSITE" id="PS51782"/>
    </source>
</evidence>
<dbReference type="GO" id="GO:0009253">
    <property type="term" value="P:peptidoglycan catabolic process"/>
    <property type="evidence" value="ECO:0007669"/>
    <property type="project" value="InterPro"/>
</dbReference>
<dbReference type="PANTHER" id="PTHR34700">
    <property type="entry name" value="POTASSIUM BINDING PROTEIN KBP"/>
    <property type="match status" value="1"/>
</dbReference>
<dbReference type="SUPFAM" id="SSF51445">
    <property type="entry name" value="(Trans)glycosidases"/>
    <property type="match status" value="1"/>
</dbReference>
<feature type="domain" description="LysM" evidence="3">
    <location>
        <begin position="280"/>
        <end position="328"/>
    </location>
</feature>
<dbReference type="InterPro" id="IPR017853">
    <property type="entry name" value="GH"/>
</dbReference>
<dbReference type="SMART" id="SM00257">
    <property type="entry name" value="LysM"/>
    <property type="match status" value="1"/>
</dbReference>
<dbReference type="Pfam" id="PF01183">
    <property type="entry name" value="Glyco_hydro_25"/>
    <property type="match status" value="1"/>
</dbReference>
<dbReference type="CDD" id="cd00118">
    <property type="entry name" value="LysM"/>
    <property type="match status" value="1"/>
</dbReference>
<dbReference type="GO" id="GO:0016998">
    <property type="term" value="P:cell wall macromolecule catabolic process"/>
    <property type="evidence" value="ECO:0007669"/>
    <property type="project" value="InterPro"/>
</dbReference>
<organism evidence="4">
    <name type="scientific">marine sediment metagenome</name>
    <dbReference type="NCBI Taxonomy" id="412755"/>
    <lineage>
        <taxon>unclassified sequences</taxon>
        <taxon>metagenomes</taxon>
        <taxon>ecological metagenomes</taxon>
    </lineage>
</organism>
<dbReference type="InterPro" id="IPR036779">
    <property type="entry name" value="LysM_dom_sf"/>
</dbReference>